<evidence type="ECO:0000313" key="16">
    <source>
        <dbReference type="Proteomes" id="UP000190328"/>
    </source>
</evidence>
<dbReference type="GO" id="GO:0009228">
    <property type="term" value="P:thiamine biosynthetic process"/>
    <property type="evidence" value="ECO:0007669"/>
    <property type="project" value="InterPro"/>
</dbReference>
<sequence>MPKKIITIAGSDSLSGGGVQADLATFSQYGLFAFSALTSIVTVVEDDFVIHEITSMLLTEQLETIFAFENISAIKIGLLPNVEIIRLVGEYLKNHANIPVILDTVMVFKETGTVTLSEIKEAMIEYLFPFAEIVTPNLEEAKVLSGMETINTIEEMEVAARRIHALGVKNVVIKGGERLAGVDACDVLFDGEVMREFHAKKLSGNRNNGAGCTFASAIAANIALSRSIYDAVSDAKEFVYEGIQNGVELTNEIGNVWQGARNHKNGGIT</sequence>
<evidence type="ECO:0000313" key="15">
    <source>
        <dbReference type="EMBL" id="SJZ48541.1"/>
    </source>
</evidence>
<dbReference type="RefSeq" id="WP_078806450.1">
    <property type="nucleotide sequence ID" value="NZ_FUXI01000004.1"/>
</dbReference>
<name>A0A1T4L1T2_9ENTE</name>
<dbReference type="PANTHER" id="PTHR20858">
    <property type="entry name" value="PHOSPHOMETHYLPYRIMIDINE KINASE"/>
    <property type="match status" value="1"/>
</dbReference>
<dbReference type="EC" id="2.7.1.35" evidence="2"/>
<dbReference type="GO" id="GO:0046872">
    <property type="term" value="F:metal ion binding"/>
    <property type="evidence" value="ECO:0007669"/>
    <property type="project" value="UniProtKB-KW"/>
</dbReference>
<dbReference type="InterPro" id="IPR029056">
    <property type="entry name" value="Ribokinase-like"/>
</dbReference>
<comment type="catalytic activity">
    <reaction evidence="13">
        <text>pyridoxal + ATP = pyridoxal 5'-phosphate + ADP + H(+)</text>
        <dbReference type="Rhea" id="RHEA:10224"/>
        <dbReference type="ChEBI" id="CHEBI:15378"/>
        <dbReference type="ChEBI" id="CHEBI:17310"/>
        <dbReference type="ChEBI" id="CHEBI:30616"/>
        <dbReference type="ChEBI" id="CHEBI:456216"/>
        <dbReference type="ChEBI" id="CHEBI:597326"/>
        <dbReference type="EC" id="2.7.1.35"/>
    </reaction>
</comment>
<dbReference type="EMBL" id="FUXI01000004">
    <property type="protein sequence ID" value="SJZ48541.1"/>
    <property type="molecule type" value="Genomic_DNA"/>
</dbReference>
<dbReference type="NCBIfam" id="NF009078">
    <property type="entry name" value="PRK12413.1"/>
    <property type="match status" value="1"/>
</dbReference>
<dbReference type="GO" id="GO:0005829">
    <property type="term" value="C:cytosol"/>
    <property type="evidence" value="ECO:0007669"/>
    <property type="project" value="TreeGrafter"/>
</dbReference>
<dbReference type="Proteomes" id="UP000190328">
    <property type="component" value="Unassembled WGS sequence"/>
</dbReference>
<dbReference type="NCBIfam" id="TIGR00097">
    <property type="entry name" value="HMP-P_kinase"/>
    <property type="match status" value="1"/>
</dbReference>
<evidence type="ECO:0000256" key="10">
    <source>
        <dbReference type="ARBA" id="ARBA00042348"/>
    </source>
</evidence>
<evidence type="ECO:0000256" key="11">
    <source>
        <dbReference type="ARBA" id="ARBA00042396"/>
    </source>
</evidence>
<keyword evidence="4" id="KW-0479">Metal-binding</keyword>
<dbReference type="CDD" id="cd01169">
    <property type="entry name" value="HMPP_kinase"/>
    <property type="match status" value="1"/>
</dbReference>
<dbReference type="AlphaFoldDB" id="A0A1T4L1T2"/>
<evidence type="ECO:0000256" key="7">
    <source>
        <dbReference type="ARBA" id="ARBA00022840"/>
    </source>
</evidence>
<keyword evidence="8" id="KW-0460">Magnesium</keyword>
<dbReference type="GO" id="GO:0008972">
    <property type="term" value="F:phosphomethylpyrimidine kinase activity"/>
    <property type="evidence" value="ECO:0007669"/>
    <property type="project" value="InterPro"/>
</dbReference>
<evidence type="ECO:0000259" key="14">
    <source>
        <dbReference type="Pfam" id="PF08543"/>
    </source>
</evidence>
<keyword evidence="7" id="KW-0067">ATP-binding</keyword>
<evidence type="ECO:0000256" key="9">
    <source>
        <dbReference type="ARBA" id="ARBA00042307"/>
    </source>
</evidence>
<dbReference type="Gene3D" id="3.40.1190.20">
    <property type="match status" value="1"/>
</dbReference>
<accession>A0A1T4L1T2</accession>
<comment type="similarity">
    <text evidence="1">Belongs to the ThiD family.</text>
</comment>
<evidence type="ECO:0000256" key="5">
    <source>
        <dbReference type="ARBA" id="ARBA00022741"/>
    </source>
</evidence>
<dbReference type="OrthoDB" id="9810880at2"/>
<dbReference type="SUPFAM" id="SSF53613">
    <property type="entry name" value="Ribokinase-like"/>
    <property type="match status" value="1"/>
</dbReference>
<dbReference type="InterPro" id="IPR013749">
    <property type="entry name" value="PM/HMP-P_kinase-1"/>
</dbReference>
<keyword evidence="6 15" id="KW-0418">Kinase</keyword>
<keyword evidence="3" id="KW-0808">Transferase</keyword>
<keyword evidence="5" id="KW-0547">Nucleotide-binding</keyword>
<evidence type="ECO:0000256" key="1">
    <source>
        <dbReference type="ARBA" id="ARBA00009879"/>
    </source>
</evidence>
<evidence type="ECO:0000256" key="4">
    <source>
        <dbReference type="ARBA" id="ARBA00022723"/>
    </source>
</evidence>
<evidence type="ECO:0000256" key="6">
    <source>
        <dbReference type="ARBA" id="ARBA00022777"/>
    </source>
</evidence>
<dbReference type="GO" id="GO:0008478">
    <property type="term" value="F:pyridoxal kinase activity"/>
    <property type="evidence" value="ECO:0007669"/>
    <property type="project" value="UniProtKB-EC"/>
</dbReference>
<feature type="domain" description="Pyridoxamine kinase/Phosphomethylpyrimidine kinase" evidence="14">
    <location>
        <begin position="12"/>
        <end position="256"/>
    </location>
</feature>
<evidence type="ECO:0000256" key="2">
    <source>
        <dbReference type="ARBA" id="ARBA00012104"/>
    </source>
</evidence>
<evidence type="ECO:0000256" key="12">
    <source>
        <dbReference type="ARBA" id="ARBA00042531"/>
    </source>
</evidence>
<evidence type="ECO:0000256" key="3">
    <source>
        <dbReference type="ARBA" id="ARBA00022679"/>
    </source>
</evidence>
<protein>
    <recommendedName>
        <fullName evidence="2">pyridoxal kinase</fullName>
        <ecNumber evidence="2">2.7.1.35</ecNumber>
    </recommendedName>
    <alternativeName>
        <fullName evidence="10">PN/PL/PM kinase</fullName>
    </alternativeName>
    <alternativeName>
        <fullName evidence="11">Pyridoxal kinase</fullName>
    </alternativeName>
    <alternativeName>
        <fullName evidence="9">Pyridoxamine kinase</fullName>
    </alternativeName>
    <alternativeName>
        <fullName evidence="12">Vitamin B6 kinase</fullName>
    </alternativeName>
</protein>
<dbReference type="GO" id="GO:0005524">
    <property type="term" value="F:ATP binding"/>
    <property type="evidence" value="ECO:0007669"/>
    <property type="project" value="UniProtKB-KW"/>
</dbReference>
<dbReference type="STRING" id="263852.SAMN02745116_00486"/>
<dbReference type="GO" id="GO:0008902">
    <property type="term" value="F:hydroxymethylpyrimidine kinase activity"/>
    <property type="evidence" value="ECO:0007669"/>
    <property type="project" value="TreeGrafter"/>
</dbReference>
<dbReference type="InterPro" id="IPR004399">
    <property type="entry name" value="HMP/HMP-P_kinase_dom"/>
</dbReference>
<dbReference type="Pfam" id="PF08543">
    <property type="entry name" value="Phos_pyr_kin"/>
    <property type="match status" value="1"/>
</dbReference>
<reference evidence="15 16" key="1">
    <citation type="submission" date="2017-02" db="EMBL/GenBank/DDBJ databases">
        <authorList>
            <person name="Peterson S.W."/>
        </authorList>
    </citation>
    <scope>NUCLEOTIDE SEQUENCE [LARGE SCALE GENOMIC DNA]</scope>
    <source>
        <strain evidence="15 16">ATCC BAA-1030</strain>
    </source>
</reference>
<organism evidence="15 16">
    <name type="scientific">Pilibacter termitis</name>
    <dbReference type="NCBI Taxonomy" id="263852"/>
    <lineage>
        <taxon>Bacteria</taxon>
        <taxon>Bacillati</taxon>
        <taxon>Bacillota</taxon>
        <taxon>Bacilli</taxon>
        <taxon>Lactobacillales</taxon>
        <taxon>Enterococcaceae</taxon>
        <taxon>Pilibacter</taxon>
    </lineage>
</organism>
<dbReference type="PANTHER" id="PTHR20858:SF19">
    <property type="entry name" value="PYRIDOXINE KINASE"/>
    <property type="match status" value="1"/>
</dbReference>
<evidence type="ECO:0000256" key="13">
    <source>
        <dbReference type="ARBA" id="ARBA00049293"/>
    </source>
</evidence>
<keyword evidence="16" id="KW-1185">Reference proteome</keyword>
<proteinExistence type="inferred from homology"/>
<gene>
    <name evidence="15" type="ORF">SAMN02745116_00486</name>
</gene>
<evidence type="ECO:0000256" key="8">
    <source>
        <dbReference type="ARBA" id="ARBA00022842"/>
    </source>
</evidence>